<organism evidence="3">
    <name type="scientific">viral metagenome</name>
    <dbReference type="NCBI Taxonomy" id="1070528"/>
    <lineage>
        <taxon>unclassified sequences</taxon>
        <taxon>metagenomes</taxon>
        <taxon>organismal metagenomes</taxon>
    </lineage>
</organism>
<dbReference type="EMBL" id="MT142205">
    <property type="protein sequence ID" value="QJA76113.1"/>
    <property type="molecule type" value="Genomic_DNA"/>
</dbReference>
<evidence type="ECO:0000256" key="2">
    <source>
        <dbReference type="ARBA" id="ARBA00022679"/>
    </source>
</evidence>
<dbReference type="Pfam" id="PF01075">
    <property type="entry name" value="Glyco_transf_9"/>
    <property type="match status" value="1"/>
</dbReference>
<gene>
    <name evidence="3" type="ORF">MM415A01579_0004</name>
</gene>
<dbReference type="PANTHER" id="PTHR30160">
    <property type="entry name" value="TETRAACYLDISACCHARIDE 4'-KINASE-RELATED"/>
    <property type="match status" value="1"/>
</dbReference>
<accession>A0A6M3K1A7</accession>
<reference evidence="3" key="1">
    <citation type="submission" date="2020-03" db="EMBL/GenBank/DDBJ databases">
        <title>The deep terrestrial virosphere.</title>
        <authorList>
            <person name="Holmfeldt K."/>
            <person name="Nilsson E."/>
            <person name="Simone D."/>
            <person name="Lopez-Fernandez M."/>
            <person name="Wu X."/>
            <person name="de Brujin I."/>
            <person name="Lundin D."/>
            <person name="Andersson A."/>
            <person name="Bertilsson S."/>
            <person name="Dopson M."/>
        </authorList>
    </citation>
    <scope>NUCLEOTIDE SEQUENCE</scope>
    <source>
        <strain evidence="3">MM415A01579</strain>
    </source>
</reference>
<dbReference type="InterPro" id="IPR002201">
    <property type="entry name" value="Glyco_trans_9"/>
</dbReference>
<dbReference type="SUPFAM" id="SSF53756">
    <property type="entry name" value="UDP-Glycosyltransferase/glycogen phosphorylase"/>
    <property type="match status" value="1"/>
</dbReference>
<sequence>MKHHKVELLYSQYRSFGDVLVSTAIIRKLKQRFPEGEIDYLTSSACVELLSGNPDIRRIHPERFPPIWENYDVTYRPYRCLQSSAGWHTSGVHFMDLYAEACGVDLNGDYRCFFYNMGECSPGLIPILKNTVLIQTKTNDSAKDWSPENFNLLVQLLKEEGIDTVQIGSLTDPEIKGVIQDMRGQTGWAQVAICMRYALTTVCLDSAAQHLAGAIGASYIALYGAKESKLVRSGVPFQSEIQLAVDPEDRCGCNKACYLAVCNKPVKCIDTIKPETVRDLVRFIKQCKKVSC</sequence>
<keyword evidence="2 3" id="KW-0808">Transferase</keyword>
<dbReference type="InterPro" id="IPR051199">
    <property type="entry name" value="LPS_LOS_Heptosyltrfase"/>
</dbReference>
<dbReference type="GO" id="GO:0009244">
    <property type="term" value="P:lipopolysaccharide core region biosynthetic process"/>
    <property type="evidence" value="ECO:0007669"/>
    <property type="project" value="TreeGrafter"/>
</dbReference>
<dbReference type="Gene3D" id="3.40.50.2000">
    <property type="entry name" value="Glycogen Phosphorylase B"/>
    <property type="match status" value="2"/>
</dbReference>
<keyword evidence="1" id="KW-0328">Glycosyltransferase</keyword>
<protein>
    <submittedName>
        <fullName evidence="3">Putative glycosyltransferase</fullName>
    </submittedName>
</protein>
<evidence type="ECO:0000256" key="1">
    <source>
        <dbReference type="ARBA" id="ARBA00022676"/>
    </source>
</evidence>
<dbReference type="GO" id="GO:0008713">
    <property type="term" value="F:ADP-heptose-lipopolysaccharide heptosyltransferase activity"/>
    <property type="evidence" value="ECO:0007669"/>
    <property type="project" value="TreeGrafter"/>
</dbReference>
<name>A0A6M3K1A7_9ZZZZ</name>
<proteinExistence type="predicted"/>
<dbReference type="CDD" id="cd03789">
    <property type="entry name" value="GT9_LPS_heptosyltransferase"/>
    <property type="match status" value="1"/>
</dbReference>
<dbReference type="AlphaFoldDB" id="A0A6M3K1A7"/>
<evidence type="ECO:0000313" key="3">
    <source>
        <dbReference type="EMBL" id="QJA76113.1"/>
    </source>
</evidence>
<dbReference type="GO" id="GO:0005829">
    <property type="term" value="C:cytosol"/>
    <property type="evidence" value="ECO:0007669"/>
    <property type="project" value="TreeGrafter"/>
</dbReference>